<comment type="caution">
    <text evidence="2">The sequence shown here is derived from an EMBL/GenBank/DDBJ whole genome shotgun (WGS) entry which is preliminary data.</text>
</comment>
<evidence type="ECO:0000313" key="3">
    <source>
        <dbReference type="Proteomes" id="UP000216188"/>
    </source>
</evidence>
<evidence type="ECO:0000256" key="1">
    <source>
        <dbReference type="ARBA" id="ARBA00010552"/>
    </source>
</evidence>
<dbReference type="Gene3D" id="3.30.1330.40">
    <property type="entry name" value="RutC-like"/>
    <property type="match status" value="1"/>
</dbReference>
<dbReference type="SUPFAM" id="SSF55298">
    <property type="entry name" value="YjgF-like"/>
    <property type="match status" value="1"/>
</dbReference>
<dbReference type="GO" id="GO:0019239">
    <property type="term" value="F:deaminase activity"/>
    <property type="evidence" value="ECO:0007669"/>
    <property type="project" value="TreeGrafter"/>
</dbReference>
<dbReference type="PANTHER" id="PTHR11803">
    <property type="entry name" value="2-IMINOBUTANOATE/2-IMINOPROPANOATE DEAMINASE RIDA"/>
    <property type="match status" value="1"/>
</dbReference>
<protein>
    <submittedName>
        <fullName evidence="2">Endoribonuclease L-PSP family protein</fullName>
    </submittedName>
</protein>
<organism evidence="2 3">
    <name type="scientific">Brucella pseudogrignonensis</name>
    <dbReference type="NCBI Taxonomy" id="419475"/>
    <lineage>
        <taxon>Bacteria</taxon>
        <taxon>Pseudomonadati</taxon>
        <taxon>Pseudomonadota</taxon>
        <taxon>Alphaproteobacteria</taxon>
        <taxon>Hyphomicrobiales</taxon>
        <taxon>Brucellaceae</taxon>
        <taxon>Brucella/Ochrobactrum group</taxon>
        <taxon>Brucella</taxon>
    </lineage>
</organism>
<proteinExistence type="inferred from homology"/>
<dbReference type="CDD" id="cd00448">
    <property type="entry name" value="YjgF_YER057c_UK114_family"/>
    <property type="match status" value="1"/>
</dbReference>
<dbReference type="PANTHER" id="PTHR11803:SF58">
    <property type="entry name" value="PROTEIN HMF1-RELATED"/>
    <property type="match status" value="1"/>
</dbReference>
<dbReference type="InterPro" id="IPR006175">
    <property type="entry name" value="YjgF/YER057c/UK114"/>
</dbReference>
<dbReference type="InterPro" id="IPR035959">
    <property type="entry name" value="RutC-like_sf"/>
</dbReference>
<evidence type="ECO:0000313" key="2">
    <source>
        <dbReference type="EMBL" id="OYR21651.1"/>
    </source>
</evidence>
<dbReference type="AlphaFoldDB" id="A0A256G4P7"/>
<dbReference type="Pfam" id="PF01042">
    <property type="entry name" value="Ribonuc_L-PSP"/>
    <property type="match status" value="1"/>
</dbReference>
<gene>
    <name evidence="2" type="ORF">CEV34_4923</name>
</gene>
<name>A0A256G4P7_9HYPH</name>
<reference evidence="2 3" key="1">
    <citation type="submission" date="2017-07" db="EMBL/GenBank/DDBJ databases">
        <title>Phylogenetic study on the rhizospheric bacterium Ochrobactrum sp. A44.</title>
        <authorList>
            <person name="Krzyzanowska D.M."/>
            <person name="Ossowicki A."/>
            <person name="Rajewska M."/>
            <person name="Maciag T."/>
            <person name="Kaczynski Z."/>
            <person name="Czerwicka M."/>
            <person name="Jafra S."/>
        </authorList>
    </citation>
    <scope>NUCLEOTIDE SEQUENCE [LARGE SCALE GENOMIC DNA]</scope>
    <source>
        <strain evidence="2 3">CCUG 30717</strain>
    </source>
</reference>
<accession>A0A256G4P7</accession>
<dbReference type="RefSeq" id="WP_094544679.1">
    <property type="nucleotide sequence ID" value="NZ_JBHEEM010000002.1"/>
</dbReference>
<comment type="similarity">
    <text evidence="1">Belongs to the RutC family.</text>
</comment>
<dbReference type="GO" id="GO:0005829">
    <property type="term" value="C:cytosol"/>
    <property type="evidence" value="ECO:0007669"/>
    <property type="project" value="TreeGrafter"/>
</dbReference>
<keyword evidence="3" id="KW-1185">Reference proteome</keyword>
<dbReference type="EMBL" id="NNRM01000047">
    <property type="protein sequence ID" value="OYR21651.1"/>
    <property type="molecule type" value="Genomic_DNA"/>
</dbReference>
<sequence length="132" mass="13994">MTIKLFDCTDVAAPFGNYAHGAIIPPGATTIHLAGQVGVRPDGSIPDDAGEQTRIIFANIEAVLASQGFAFGDIVKMSYFVVDAEDLPSIRAVRDTAISAPWPAASLVLVKALGRREWKLEVECIAARIGEA</sequence>
<dbReference type="Proteomes" id="UP000216188">
    <property type="component" value="Unassembled WGS sequence"/>
</dbReference>